<protein>
    <recommendedName>
        <fullName evidence="3">Sin domain-containing protein</fullName>
    </recommendedName>
</protein>
<organism evidence="1 2">
    <name type="scientific">Metabacillus rhizosphaerae</name>
    <dbReference type="NCBI Taxonomy" id="3117747"/>
    <lineage>
        <taxon>Bacteria</taxon>
        <taxon>Bacillati</taxon>
        <taxon>Bacillota</taxon>
        <taxon>Bacilli</taxon>
        <taxon>Bacillales</taxon>
        <taxon>Bacillaceae</taxon>
        <taxon>Metabacillus</taxon>
    </lineage>
</organism>
<evidence type="ECO:0008006" key="3">
    <source>
        <dbReference type="Google" id="ProtNLM"/>
    </source>
</evidence>
<reference evidence="1 2" key="1">
    <citation type="submission" date="2024-02" db="EMBL/GenBank/DDBJ databases">
        <title>Seven novel Bacillus-like species.</title>
        <authorList>
            <person name="Liu G."/>
        </authorList>
    </citation>
    <scope>NUCLEOTIDE SEQUENCE [LARGE SCALE GENOMIC DNA]</scope>
    <source>
        <strain evidence="1 2">FJAT-53654</strain>
    </source>
</reference>
<dbReference type="RefSeq" id="WP_338788830.1">
    <property type="nucleotide sequence ID" value="NZ_CP147403.1"/>
</dbReference>
<sequence length="47" mass="5424">MNDEWIKLIAYLEAEGVTPIEANKMIRGYQIIMSVMESMEKMDSANE</sequence>
<evidence type="ECO:0000313" key="1">
    <source>
        <dbReference type="EMBL" id="WXB90442.1"/>
    </source>
</evidence>
<dbReference type="Proteomes" id="UP001368328">
    <property type="component" value="Chromosome"/>
</dbReference>
<dbReference type="EMBL" id="CP147403">
    <property type="protein sequence ID" value="WXB90442.1"/>
    <property type="molecule type" value="Genomic_DNA"/>
</dbReference>
<accession>A0ABZ2MZH2</accession>
<name>A0ABZ2MZH2_9BACI</name>
<gene>
    <name evidence="1" type="ORF">WCV66_09670</name>
</gene>
<proteinExistence type="predicted"/>
<evidence type="ECO:0000313" key="2">
    <source>
        <dbReference type="Proteomes" id="UP001368328"/>
    </source>
</evidence>
<keyword evidence="2" id="KW-1185">Reference proteome</keyword>